<dbReference type="SUPFAM" id="SSF47413">
    <property type="entry name" value="lambda repressor-like DNA-binding domains"/>
    <property type="match status" value="1"/>
</dbReference>
<protein>
    <submittedName>
        <fullName evidence="5">Transcriptional regulator, LacI family</fullName>
    </submittedName>
</protein>
<keyword evidence="2" id="KW-0238">DNA-binding</keyword>
<reference evidence="5 6" key="1">
    <citation type="submission" date="2018-06" db="EMBL/GenBank/DDBJ databases">
        <authorList>
            <consortium name="Pathogen Informatics"/>
            <person name="Doyle S."/>
        </authorList>
    </citation>
    <scope>NUCLEOTIDE SEQUENCE [LARGE SCALE GENOMIC DNA]</scope>
    <source>
        <strain evidence="5 6">NCTC9836</strain>
    </source>
</reference>
<dbReference type="SMART" id="SM00354">
    <property type="entry name" value="HTH_LACI"/>
    <property type="match status" value="1"/>
</dbReference>
<dbReference type="OrthoDB" id="43195at2"/>
<evidence type="ECO:0000259" key="4">
    <source>
        <dbReference type="PROSITE" id="PS50932"/>
    </source>
</evidence>
<dbReference type="Pfam" id="PF00356">
    <property type="entry name" value="LacI"/>
    <property type="match status" value="1"/>
</dbReference>
<dbReference type="EMBL" id="UFWZ01000001">
    <property type="protein sequence ID" value="SUY44930.1"/>
    <property type="molecule type" value="Genomic_DNA"/>
</dbReference>
<dbReference type="AlphaFoldDB" id="A0A381J573"/>
<dbReference type="InterPro" id="IPR046335">
    <property type="entry name" value="LacI/GalR-like_sensor"/>
</dbReference>
<dbReference type="GO" id="GO:0003700">
    <property type="term" value="F:DNA-binding transcription factor activity"/>
    <property type="evidence" value="ECO:0007669"/>
    <property type="project" value="TreeGrafter"/>
</dbReference>
<dbReference type="CDD" id="cd01544">
    <property type="entry name" value="PBP1_GalR"/>
    <property type="match status" value="1"/>
</dbReference>
<evidence type="ECO:0000256" key="1">
    <source>
        <dbReference type="ARBA" id="ARBA00023015"/>
    </source>
</evidence>
<dbReference type="InterPro" id="IPR028082">
    <property type="entry name" value="Peripla_BP_I"/>
</dbReference>
<dbReference type="Gene3D" id="1.10.260.40">
    <property type="entry name" value="lambda repressor-like DNA-binding domains"/>
    <property type="match status" value="1"/>
</dbReference>
<dbReference type="CDD" id="cd01392">
    <property type="entry name" value="HTH_LacI"/>
    <property type="match status" value="1"/>
</dbReference>
<dbReference type="InterPro" id="IPR000843">
    <property type="entry name" value="HTH_LacI"/>
</dbReference>
<keyword evidence="3" id="KW-0804">Transcription</keyword>
<proteinExistence type="predicted"/>
<dbReference type="RefSeq" id="WP_115639974.1">
    <property type="nucleotide sequence ID" value="NZ_UFWZ01000001.1"/>
</dbReference>
<dbReference type="Pfam" id="PF13377">
    <property type="entry name" value="Peripla_BP_3"/>
    <property type="match status" value="1"/>
</dbReference>
<evidence type="ECO:0000256" key="3">
    <source>
        <dbReference type="ARBA" id="ARBA00023163"/>
    </source>
</evidence>
<dbReference type="PANTHER" id="PTHR30146">
    <property type="entry name" value="LACI-RELATED TRANSCRIPTIONAL REPRESSOR"/>
    <property type="match status" value="1"/>
</dbReference>
<dbReference type="PRINTS" id="PR00036">
    <property type="entry name" value="HTHLACI"/>
</dbReference>
<dbReference type="PANTHER" id="PTHR30146:SF149">
    <property type="entry name" value="HTH-TYPE TRANSCRIPTIONAL REGULATOR EBGR"/>
    <property type="match status" value="1"/>
</dbReference>
<dbReference type="Gene3D" id="3.40.50.2300">
    <property type="match status" value="2"/>
</dbReference>
<organism evidence="5 6">
    <name type="scientific">Clostridium putrefaciens</name>
    <dbReference type="NCBI Taxonomy" id="99675"/>
    <lineage>
        <taxon>Bacteria</taxon>
        <taxon>Bacillati</taxon>
        <taxon>Bacillota</taxon>
        <taxon>Clostridia</taxon>
        <taxon>Eubacteriales</taxon>
        <taxon>Clostridiaceae</taxon>
        <taxon>Clostridium</taxon>
    </lineage>
</organism>
<feature type="domain" description="HTH lacI-type" evidence="4">
    <location>
        <begin position="2"/>
        <end position="58"/>
    </location>
</feature>
<dbReference type="PROSITE" id="PS50932">
    <property type="entry name" value="HTH_LACI_2"/>
    <property type="match status" value="1"/>
</dbReference>
<evidence type="ECO:0000313" key="6">
    <source>
        <dbReference type="Proteomes" id="UP000254664"/>
    </source>
</evidence>
<evidence type="ECO:0000256" key="2">
    <source>
        <dbReference type="ARBA" id="ARBA00023125"/>
    </source>
</evidence>
<keyword evidence="1" id="KW-0805">Transcription regulation</keyword>
<sequence>MATIKDIATKAGVSISTVSRVLNFDESLNVPDVTKKKVFEAAEELNYVKRKEKRNHQNSNTKIAIVHWYSEKEELGDPYYLSIRIGVEKRCDEESIQTIRLNKEEASLNKEGIDGVVAIGKFSKEEIEFIKNISDNIVFVDSSPNEDLFDSVVIDFRKAMTEVLDYLTDLGHTTIGYIGGEEFVNKKKEKVNDYREITYIEYMKSSGIFKEDTLSLGNFTHASGYEIMKSMLKLKQVPTAFFIANDTMAIGAYKAVLEKGLRIPEDISIVGFNDISTATYLAPSLSTVKVYTEFMGESAVELLLEKLKTNREINKKVIIPTKFIIRESCRSINQ</sequence>
<dbReference type="InterPro" id="IPR010982">
    <property type="entry name" value="Lambda_DNA-bd_dom_sf"/>
</dbReference>
<accession>A0A381J573</accession>
<dbReference type="PROSITE" id="PS00356">
    <property type="entry name" value="HTH_LACI_1"/>
    <property type="match status" value="1"/>
</dbReference>
<evidence type="ECO:0000313" key="5">
    <source>
        <dbReference type="EMBL" id="SUY44930.1"/>
    </source>
</evidence>
<keyword evidence="6" id="KW-1185">Reference proteome</keyword>
<dbReference type="Proteomes" id="UP000254664">
    <property type="component" value="Unassembled WGS sequence"/>
</dbReference>
<name>A0A381J573_9CLOT</name>
<gene>
    <name evidence="5" type="primary">cytR</name>
    <name evidence="5" type="ORF">NCTC9836_00067</name>
</gene>
<dbReference type="SUPFAM" id="SSF53822">
    <property type="entry name" value="Periplasmic binding protein-like I"/>
    <property type="match status" value="1"/>
</dbReference>
<dbReference type="GO" id="GO:0000976">
    <property type="term" value="F:transcription cis-regulatory region binding"/>
    <property type="evidence" value="ECO:0007669"/>
    <property type="project" value="TreeGrafter"/>
</dbReference>